<dbReference type="Proteomes" id="UP001230220">
    <property type="component" value="Unassembled WGS sequence"/>
</dbReference>
<dbReference type="InterPro" id="IPR011663">
    <property type="entry name" value="UTRA"/>
</dbReference>
<dbReference type="PANTHER" id="PTHR44846:SF5">
    <property type="entry name" value="HTH-TYPE TRANSCRIPTIONAL REGULATOR GMUR"/>
    <property type="match status" value="1"/>
</dbReference>
<accession>A0ABU0E044</accession>
<feature type="domain" description="HTH gntR-type" evidence="4">
    <location>
        <begin position="1"/>
        <end position="69"/>
    </location>
</feature>
<evidence type="ECO:0000259" key="4">
    <source>
        <dbReference type="PROSITE" id="PS50949"/>
    </source>
</evidence>
<evidence type="ECO:0000313" key="6">
    <source>
        <dbReference type="Proteomes" id="UP001230220"/>
    </source>
</evidence>
<dbReference type="InterPro" id="IPR050679">
    <property type="entry name" value="Bact_HTH_transcr_reg"/>
</dbReference>
<dbReference type="RefSeq" id="WP_307405426.1">
    <property type="nucleotide sequence ID" value="NZ_JAUSUR010000001.1"/>
</dbReference>
<sequence>MPKYLDIVDDLRNNILYGKYKNADKIDDEKALGVTYSASKLTIKKAVDILVQEGLLVKKQGSGTYINSVASSNPLLDPSDLTKPSSLTHEYEDKTATSKVLEFEIIKANEYIAKSLLLKPGDFVYKVYRVRYIDNEANSIEEVYMPINVIAGLDQDIVNHSIYDYIVETLKLKPKSFHKYIYSRPCNSVEEKELKMKKHDPVTIVEQIAFLDDGVPYEYSLVSHYYKDFKYKTVVVI</sequence>
<keyword evidence="1" id="KW-0805">Transcription regulation</keyword>
<dbReference type="Gene3D" id="1.10.10.10">
    <property type="entry name" value="Winged helix-like DNA-binding domain superfamily/Winged helix DNA-binding domain"/>
    <property type="match status" value="1"/>
</dbReference>
<dbReference type="SMART" id="SM00866">
    <property type="entry name" value="UTRA"/>
    <property type="match status" value="1"/>
</dbReference>
<evidence type="ECO:0000313" key="5">
    <source>
        <dbReference type="EMBL" id="MDQ0359915.1"/>
    </source>
</evidence>
<evidence type="ECO:0000256" key="1">
    <source>
        <dbReference type="ARBA" id="ARBA00023015"/>
    </source>
</evidence>
<dbReference type="Pfam" id="PF07702">
    <property type="entry name" value="UTRA"/>
    <property type="match status" value="1"/>
</dbReference>
<evidence type="ECO:0000256" key="3">
    <source>
        <dbReference type="ARBA" id="ARBA00023163"/>
    </source>
</evidence>
<evidence type="ECO:0000256" key="2">
    <source>
        <dbReference type="ARBA" id="ARBA00023125"/>
    </source>
</evidence>
<reference evidence="5 6" key="1">
    <citation type="submission" date="2023-07" db="EMBL/GenBank/DDBJ databases">
        <title>Genomic Encyclopedia of Type Strains, Phase IV (KMG-IV): sequencing the most valuable type-strain genomes for metagenomic binning, comparative biology and taxonomic classification.</title>
        <authorList>
            <person name="Goeker M."/>
        </authorList>
    </citation>
    <scope>NUCLEOTIDE SEQUENCE [LARGE SCALE GENOMIC DNA]</scope>
    <source>
        <strain evidence="5 6">DSM 16784</strain>
    </source>
</reference>
<organism evidence="5 6">
    <name type="scientific">Breznakia pachnodae</name>
    <dbReference type="NCBI Taxonomy" id="265178"/>
    <lineage>
        <taxon>Bacteria</taxon>
        <taxon>Bacillati</taxon>
        <taxon>Bacillota</taxon>
        <taxon>Erysipelotrichia</taxon>
        <taxon>Erysipelotrichales</taxon>
        <taxon>Erysipelotrichaceae</taxon>
        <taxon>Breznakia</taxon>
    </lineage>
</organism>
<dbReference type="CDD" id="cd07377">
    <property type="entry name" value="WHTH_GntR"/>
    <property type="match status" value="1"/>
</dbReference>
<name>A0ABU0E044_9FIRM</name>
<dbReference type="InterPro" id="IPR036390">
    <property type="entry name" value="WH_DNA-bd_sf"/>
</dbReference>
<dbReference type="InterPro" id="IPR000524">
    <property type="entry name" value="Tscrpt_reg_HTH_GntR"/>
</dbReference>
<keyword evidence="3" id="KW-0804">Transcription</keyword>
<proteinExistence type="predicted"/>
<keyword evidence="6" id="KW-1185">Reference proteome</keyword>
<dbReference type="InterPro" id="IPR028978">
    <property type="entry name" value="Chorismate_lyase_/UTRA_dom_sf"/>
</dbReference>
<keyword evidence="2" id="KW-0238">DNA-binding</keyword>
<gene>
    <name evidence="5" type="ORF">J2S15_000646</name>
</gene>
<dbReference type="PROSITE" id="PS50949">
    <property type="entry name" value="HTH_GNTR"/>
    <property type="match status" value="1"/>
</dbReference>
<dbReference type="SUPFAM" id="SSF64288">
    <property type="entry name" value="Chorismate lyase-like"/>
    <property type="match status" value="1"/>
</dbReference>
<dbReference type="SMART" id="SM00345">
    <property type="entry name" value="HTH_GNTR"/>
    <property type="match status" value="1"/>
</dbReference>
<protein>
    <submittedName>
        <fullName evidence="5">GntR family transcriptional regulator</fullName>
    </submittedName>
</protein>
<dbReference type="InterPro" id="IPR036388">
    <property type="entry name" value="WH-like_DNA-bd_sf"/>
</dbReference>
<dbReference type="PANTHER" id="PTHR44846">
    <property type="entry name" value="MANNOSYL-D-GLYCERATE TRANSPORT/METABOLISM SYSTEM REPRESSOR MNGR-RELATED"/>
    <property type="match status" value="1"/>
</dbReference>
<dbReference type="Gene3D" id="3.40.1410.10">
    <property type="entry name" value="Chorismate lyase-like"/>
    <property type="match status" value="1"/>
</dbReference>
<comment type="caution">
    <text evidence="5">The sequence shown here is derived from an EMBL/GenBank/DDBJ whole genome shotgun (WGS) entry which is preliminary data.</text>
</comment>
<dbReference type="Pfam" id="PF00392">
    <property type="entry name" value="GntR"/>
    <property type="match status" value="1"/>
</dbReference>
<dbReference type="EMBL" id="JAUSUR010000001">
    <property type="protein sequence ID" value="MDQ0359915.1"/>
    <property type="molecule type" value="Genomic_DNA"/>
</dbReference>
<dbReference type="SUPFAM" id="SSF46785">
    <property type="entry name" value="Winged helix' DNA-binding domain"/>
    <property type="match status" value="1"/>
</dbReference>